<evidence type="ECO:0000256" key="1">
    <source>
        <dbReference type="ARBA" id="ARBA00006432"/>
    </source>
</evidence>
<dbReference type="EMBL" id="SMAK01000003">
    <property type="protein sequence ID" value="TCT11927.1"/>
    <property type="molecule type" value="Genomic_DNA"/>
</dbReference>
<evidence type="ECO:0000313" key="5">
    <source>
        <dbReference type="EMBL" id="TCT11927.1"/>
    </source>
</evidence>
<comment type="caution">
    <text evidence="5">The sequence shown here is derived from an EMBL/GenBank/DDBJ whole genome shotgun (WGS) entry which is preliminary data.</text>
</comment>
<dbReference type="Proteomes" id="UP000295678">
    <property type="component" value="Unassembled WGS sequence"/>
</dbReference>
<dbReference type="SUPFAM" id="SSF56801">
    <property type="entry name" value="Acetyl-CoA synthetase-like"/>
    <property type="match status" value="1"/>
</dbReference>
<reference evidence="5 6" key="1">
    <citation type="submission" date="2019-03" db="EMBL/GenBank/DDBJ databases">
        <title>Genomic Encyclopedia of Type Strains, Phase IV (KMG-IV): sequencing the most valuable type-strain genomes for metagenomic binning, comparative biology and taxonomic classification.</title>
        <authorList>
            <person name="Goeker M."/>
        </authorList>
    </citation>
    <scope>NUCLEOTIDE SEQUENCE [LARGE SCALE GENOMIC DNA]</scope>
    <source>
        <strain evidence="5 6">DSM 19345</strain>
    </source>
</reference>
<dbReference type="AlphaFoldDB" id="A0A4R3MHN8"/>
<dbReference type="InterPro" id="IPR042099">
    <property type="entry name" value="ANL_N_sf"/>
</dbReference>
<evidence type="ECO:0000313" key="6">
    <source>
        <dbReference type="Proteomes" id="UP000295678"/>
    </source>
</evidence>
<dbReference type="PROSITE" id="PS00455">
    <property type="entry name" value="AMP_BINDING"/>
    <property type="match status" value="1"/>
</dbReference>
<gene>
    <name evidence="5" type="ORF">EDC22_103240</name>
</gene>
<dbReference type="Gene3D" id="3.30.300.30">
    <property type="match status" value="1"/>
</dbReference>
<dbReference type="InterPro" id="IPR000873">
    <property type="entry name" value="AMP-dep_synth/lig_dom"/>
</dbReference>
<dbReference type="Gene3D" id="3.40.50.12780">
    <property type="entry name" value="N-terminal domain of ligase-like"/>
    <property type="match status" value="1"/>
</dbReference>
<accession>A0A4R3MHN8</accession>
<dbReference type="GO" id="GO:0006631">
    <property type="term" value="P:fatty acid metabolic process"/>
    <property type="evidence" value="ECO:0007669"/>
    <property type="project" value="TreeGrafter"/>
</dbReference>
<name>A0A4R3MHN8_9HYPH</name>
<evidence type="ECO:0000259" key="3">
    <source>
        <dbReference type="Pfam" id="PF00501"/>
    </source>
</evidence>
<proteinExistence type="inferred from homology"/>
<feature type="domain" description="AMP-dependent synthetase/ligase" evidence="3">
    <location>
        <begin position="12"/>
        <end position="362"/>
    </location>
</feature>
<keyword evidence="6" id="KW-1185">Reference proteome</keyword>
<organism evidence="5 6">
    <name type="scientific">Tepidamorphus gemmatus</name>
    <dbReference type="NCBI Taxonomy" id="747076"/>
    <lineage>
        <taxon>Bacteria</taxon>
        <taxon>Pseudomonadati</taxon>
        <taxon>Pseudomonadota</taxon>
        <taxon>Alphaproteobacteria</taxon>
        <taxon>Hyphomicrobiales</taxon>
        <taxon>Tepidamorphaceae</taxon>
        <taxon>Tepidamorphus</taxon>
    </lineage>
</organism>
<dbReference type="InterPro" id="IPR045851">
    <property type="entry name" value="AMP-bd_C_sf"/>
</dbReference>
<feature type="domain" description="AMP-binding enzyme C-terminal" evidence="4">
    <location>
        <begin position="412"/>
        <end position="486"/>
    </location>
</feature>
<dbReference type="InterPro" id="IPR020845">
    <property type="entry name" value="AMP-binding_CS"/>
</dbReference>
<protein>
    <submittedName>
        <fullName evidence="5">Fatty-acyl-CoA synthase</fullName>
    </submittedName>
</protein>
<dbReference type="Pfam" id="PF00501">
    <property type="entry name" value="AMP-binding"/>
    <property type="match status" value="1"/>
</dbReference>
<dbReference type="PANTHER" id="PTHR43201:SF5">
    <property type="entry name" value="MEDIUM-CHAIN ACYL-COA LIGASE ACSF2, MITOCHONDRIAL"/>
    <property type="match status" value="1"/>
</dbReference>
<sequence>MRDISRWIVTHAGFQPEKPAIRFGSEVLTYAALAARIERLAAVLARDLGIGRGDRIAWLATNHPDMLALLFAAARIGAILVPLNWRLAAPEHVFILQNSGARALIGQRQFLDALAGSDLPEEVRVVALDGPGETLAGLIAAAGPPPDAAGMPGDPLLIVYTSGTTGRPKGAVLTQSAIACNAVNAIHMHDMSSADTVLTVLPMFHVGGLNIQTTPALHLGATVILHERFEAGAFLAAVRDQRPTLSVLVPATMAAAVGHADWPSTDLSCLRAIATGSMAVPLELIEAFHARGVPVIQIYGSSETAPIAIYQRPDRAFATAGAMGRPGLNTEIRLVDAAGNDVGPGIPGEVLVRGDHVATGYWNDPAETARAFADGWFRTGDVAEMDANGDYWFRDRIKNVIISGGENIYPAEAERLLRELPGVADCCVVGRPDPRWGAVPVAVVVRADATIGREEVIAHFQGRLARFKQPRDVIFVDELPKSALGKVRVEEVSRLVLEATQTPA</sequence>
<dbReference type="PANTHER" id="PTHR43201">
    <property type="entry name" value="ACYL-COA SYNTHETASE"/>
    <property type="match status" value="1"/>
</dbReference>
<dbReference type="InterPro" id="IPR025110">
    <property type="entry name" value="AMP-bd_C"/>
</dbReference>
<evidence type="ECO:0000256" key="2">
    <source>
        <dbReference type="ARBA" id="ARBA00022598"/>
    </source>
</evidence>
<dbReference type="GO" id="GO:0031956">
    <property type="term" value="F:medium-chain fatty acid-CoA ligase activity"/>
    <property type="evidence" value="ECO:0007669"/>
    <property type="project" value="TreeGrafter"/>
</dbReference>
<evidence type="ECO:0000259" key="4">
    <source>
        <dbReference type="Pfam" id="PF13193"/>
    </source>
</evidence>
<dbReference type="OrthoDB" id="9803968at2"/>
<keyword evidence="2" id="KW-0436">Ligase</keyword>
<dbReference type="Pfam" id="PF13193">
    <property type="entry name" value="AMP-binding_C"/>
    <property type="match status" value="1"/>
</dbReference>
<comment type="similarity">
    <text evidence="1">Belongs to the ATP-dependent AMP-binding enzyme family.</text>
</comment>
<dbReference type="RefSeq" id="WP_132805817.1">
    <property type="nucleotide sequence ID" value="NZ_SMAK01000003.1"/>
</dbReference>